<accession>A0ABU0WYF0</accession>
<dbReference type="GO" id="GO:0032259">
    <property type="term" value="P:methylation"/>
    <property type="evidence" value="ECO:0007669"/>
    <property type="project" value="UniProtKB-KW"/>
</dbReference>
<feature type="compositionally biased region" description="Basic residues" evidence="4">
    <location>
        <begin position="1"/>
        <end position="16"/>
    </location>
</feature>
<dbReference type="Pfam" id="PF08241">
    <property type="entry name" value="Methyltransf_11"/>
    <property type="match status" value="1"/>
</dbReference>
<keyword evidence="2 6" id="KW-0489">Methyltransferase</keyword>
<feature type="region of interest" description="Disordered" evidence="4">
    <location>
        <begin position="1"/>
        <end position="33"/>
    </location>
</feature>
<dbReference type="InterPro" id="IPR013216">
    <property type="entry name" value="Methyltransf_11"/>
</dbReference>
<comment type="similarity">
    <text evidence="1">Belongs to the methyltransferase superfamily.</text>
</comment>
<dbReference type="EMBL" id="NSDM01000001">
    <property type="protein sequence ID" value="MDQ2583369.1"/>
    <property type="molecule type" value="Genomic_DNA"/>
</dbReference>
<reference evidence="6 7" key="1">
    <citation type="submission" date="2017-06" db="EMBL/GenBank/DDBJ databases">
        <title>Cultured bacterium strain Saccharothrix yanglingensis Hhs.015.</title>
        <authorList>
            <person name="Xia Y."/>
        </authorList>
    </citation>
    <scope>NUCLEOTIDE SEQUENCE [LARGE SCALE GENOMIC DNA]</scope>
    <source>
        <strain evidence="6 7">Hhs.015</strain>
    </source>
</reference>
<dbReference type="Gene3D" id="3.40.50.150">
    <property type="entry name" value="Vaccinia Virus protein VP39"/>
    <property type="match status" value="1"/>
</dbReference>
<dbReference type="PANTHER" id="PTHR44942:SF4">
    <property type="entry name" value="METHYLTRANSFERASE TYPE 11 DOMAIN-CONTAINING PROTEIN"/>
    <property type="match status" value="1"/>
</dbReference>
<keyword evidence="3" id="KW-0808">Transferase</keyword>
<evidence type="ECO:0000313" key="7">
    <source>
        <dbReference type="Proteomes" id="UP001225605"/>
    </source>
</evidence>
<evidence type="ECO:0000313" key="6">
    <source>
        <dbReference type="EMBL" id="MDQ2583369.1"/>
    </source>
</evidence>
<evidence type="ECO:0000256" key="4">
    <source>
        <dbReference type="SAM" id="MobiDB-lite"/>
    </source>
</evidence>
<sequence length="293" mass="32707">MGRLRPLHRSRARVPRNRPPAPVEEGPDEPPGRSVRITRVWVVRHEDWRARRANSFGAAAPAYAEHRPDYPAAAVRWALEPLGEGPHRVLDLAAGTGKLTGVVLAEGHQVTAVEPDEEMLTELVRRHRNVRALPGSAERVPLPDDTVDAVLVGQAFHWFDAARALPEIARVLRPGGVLAALWNGDDDSVPWVAEFHRVGRSDADDRNSYGDWMPAHELFGETAERVFAHSQRRTAESLVATVNTHSHMLVVDAAERARLDARMLDFLKKTPETAEGEFDLPLRTYVLRRCATR</sequence>
<dbReference type="SUPFAM" id="SSF53335">
    <property type="entry name" value="S-adenosyl-L-methionine-dependent methyltransferases"/>
    <property type="match status" value="1"/>
</dbReference>
<evidence type="ECO:0000256" key="3">
    <source>
        <dbReference type="ARBA" id="ARBA00022679"/>
    </source>
</evidence>
<protein>
    <submittedName>
        <fullName evidence="6">SAM-dependent methyltransferase</fullName>
    </submittedName>
</protein>
<keyword evidence="7" id="KW-1185">Reference proteome</keyword>
<dbReference type="Proteomes" id="UP001225605">
    <property type="component" value="Unassembled WGS sequence"/>
</dbReference>
<dbReference type="CDD" id="cd02440">
    <property type="entry name" value="AdoMet_MTases"/>
    <property type="match status" value="1"/>
</dbReference>
<dbReference type="GO" id="GO:0008168">
    <property type="term" value="F:methyltransferase activity"/>
    <property type="evidence" value="ECO:0007669"/>
    <property type="project" value="UniProtKB-KW"/>
</dbReference>
<proteinExistence type="inferred from homology"/>
<dbReference type="InterPro" id="IPR029063">
    <property type="entry name" value="SAM-dependent_MTases_sf"/>
</dbReference>
<gene>
    <name evidence="6" type="ORF">CKY47_05110</name>
</gene>
<evidence type="ECO:0000259" key="5">
    <source>
        <dbReference type="Pfam" id="PF08241"/>
    </source>
</evidence>
<evidence type="ECO:0000256" key="2">
    <source>
        <dbReference type="ARBA" id="ARBA00022603"/>
    </source>
</evidence>
<organism evidence="6 7">
    <name type="scientific">Saccharothrix yanglingensis</name>
    <dbReference type="NCBI Taxonomy" id="659496"/>
    <lineage>
        <taxon>Bacteria</taxon>
        <taxon>Bacillati</taxon>
        <taxon>Actinomycetota</taxon>
        <taxon>Actinomycetes</taxon>
        <taxon>Pseudonocardiales</taxon>
        <taxon>Pseudonocardiaceae</taxon>
        <taxon>Saccharothrix</taxon>
    </lineage>
</organism>
<name>A0ABU0WYF0_9PSEU</name>
<feature type="domain" description="Methyltransferase type 11" evidence="5">
    <location>
        <begin position="90"/>
        <end position="179"/>
    </location>
</feature>
<evidence type="ECO:0000256" key="1">
    <source>
        <dbReference type="ARBA" id="ARBA00008361"/>
    </source>
</evidence>
<dbReference type="PANTHER" id="PTHR44942">
    <property type="entry name" value="METHYLTRANSF_11 DOMAIN-CONTAINING PROTEIN"/>
    <property type="match status" value="1"/>
</dbReference>
<comment type="caution">
    <text evidence="6">The sequence shown here is derived from an EMBL/GenBank/DDBJ whole genome shotgun (WGS) entry which is preliminary data.</text>
</comment>
<dbReference type="InterPro" id="IPR051052">
    <property type="entry name" value="Diverse_substrate_MTase"/>
</dbReference>